<protein>
    <submittedName>
        <fullName evidence="3">Uncharacterized protein</fullName>
    </submittedName>
</protein>
<keyword evidence="4" id="KW-1185">Reference proteome</keyword>
<comment type="caution">
    <text evidence="3">The sequence shown here is derived from an EMBL/GenBank/DDBJ whole genome shotgun (WGS) entry which is preliminary data.</text>
</comment>
<feature type="non-terminal residue" evidence="3">
    <location>
        <position position="1"/>
    </location>
</feature>
<keyword evidence="1" id="KW-0175">Coiled coil</keyword>
<organism evidence="3 4">
    <name type="scientific">Stylophora pistillata</name>
    <name type="common">Smooth cauliflower coral</name>
    <dbReference type="NCBI Taxonomy" id="50429"/>
    <lineage>
        <taxon>Eukaryota</taxon>
        <taxon>Metazoa</taxon>
        <taxon>Cnidaria</taxon>
        <taxon>Anthozoa</taxon>
        <taxon>Hexacorallia</taxon>
        <taxon>Scleractinia</taxon>
        <taxon>Astrocoeniina</taxon>
        <taxon>Pocilloporidae</taxon>
        <taxon>Stylophora</taxon>
    </lineage>
</organism>
<proteinExistence type="predicted"/>
<feature type="region of interest" description="Disordered" evidence="2">
    <location>
        <begin position="1"/>
        <end position="49"/>
    </location>
</feature>
<dbReference type="Proteomes" id="UP000225706">
    <property type="component" value="Unassembled WGS sequence"/>
</dbReference>
<dbReference type="EMBL" id="LSMT01000610">
    <property type="protein sequence ID" value="PFX15789.1"/>
    <property type="molecule type" value="Genomic_DNA"/>
</dbReference>
<accession>A0A2B4RG56</accession>
<evidence type="ECO:0000256" key="1">
    <source>
        <dbReference type="SAM" id="Coils"/>
    </source>
</evidence>
<reference evidence="4" key="1">
    <citation type="journal article" date="2017" name="bioRxiv">
        <title>Comparative analysis of the genomes of Stylophora pistillata and Acropora digitifera provides evidence for extensive differences between species of corals.</title>
        <authorList>
            <person name="Voolstra C.R."/>
            <person name="Li Y."/>
            <person name="Liew Y.J."/>
            <person name="Baumgarten S."/>
            <person name="Zoccola D."/>
            <person name="Flot J.-F."/>
            <person name="Tambutte S."/>
            <person name="Allemand D."/>
            <person name="Aranda M."/>
        </authorList>
    </citation>
    <scope>NUCLEOTIDE SEQUENCE [LARGE SCALE GENOMIC DNA]</scope>
</reference>
<sequence length="534" mass="62236">ETKEDDLRSFKNSRLEGTSQPTEPSKDDKDSDQLQRESGSKQFNEIKGAPSLLEDMRVIRTAENEDVKIKSPPCTVVVSSKDEVVADTSSTKRLSEFESDSLEGKYIMKLERRLGCLENLIPQYHSRFEEDAIFKQKLQEKIQQLIEEGEIFKQKMEEKIQQLESKLDEKDHYKEDVQKTAKQAAKSGELAQPREKKETEMNLQYHSQLKGMAEMKAAGQDLSRLKEMDSGSEKMERKVAGPGSHLGESDYSKENMEETAIAEIHPPLVKETYHQKANTEKEIQDAKKKSDERFKIIEREVEEHALQLDGREEKREKTVAQFHSQVEEKDHQMENLEREIQGAKKLFKEIGKRVEGIEKKVAEHALQLDKISSSMKTIEKTNTQFYSQLVKETIRQREKMEKELKDLKELMKGISQRTEEVEKNETDHGFRLEEIDSRVERIMKTAIDRFHLQLEESRRFLEEKLKKEMRDLGDEVKNQSAFLFTHQENMALLRRALGDLNVRFQREVNKLNRRVDILFARQIIDGPIVPTRLG</sequence>
<name>A0A2B4RG56_STYPI</name>
<feature type="compositionally biased region" description="Basic and acidic residues" evidence="2">
    <location>
        <begin position="24"/>
        <end position="39"/>
    </location>
</feature>
<feature type="coiled-coil region" evidence="1">
    <location>
        <begin position="319"/>
        <end position="353"/>
    </location>
</feature>
<feature type="region of interest" description="Disordered" evidence="2">
    <location>
        <begin position="171"/>
        <end position="200"/>
    </location>
</feature>
<feature type="compositionally biased region" description="Basic and acidic residues" evidence="2">
    <location>
        <begin position="226"/>
        <end position="239"/>
    </location>
</feature>
<evidence type="ECO:0000313" key="4">
    <source>
        <dbReference type="Proteomes" id="UP000225706"/>
    </source>
</evidence>
<evidence type="ECO:0000313" key="3">
    <source>
        <dbReference type="EMBL" id="PFX15789.1"/>
    </source>
</evidence>
<dbReference type="AlphaFoldDB" id="A0A2B4RG56"/>
<feature type="region of interest" description="Disordered" evidence="2">
    <location>
        <begin position="226"/>
        <end position="253"/>
    </location>
</feature>
<evidence type="ECO:0000256" key="2">
    <source>
        <dbReference type="SAM" id="MobiDB-lite"/>
    </source>
</evidence>
<feature type="coiled-coil region" evidence="1">
    <location>
        <begin position="390"/>
        <end position="424"/>
    </location>
</feature>
<gene>
    <name evidence="3" type="ORF">AWC38_SpisGene19975</name>
</gene>
<feature type="compositionally biased region" description="Polar residues" evidence="2">
    <location>
        <begin position="10"/>
        <end position="23"/>
    </location>
</feature>